<dbReference type="RefSeq" id="WP_377422303.1">
    <property type="nucleotide sequence ID" value="NZ_JBHSPR010000010.1"/>
</dbReference>
<protein>
    <submittedName>
        <fullName evidence="1">Uncharacterized protein</fullName>
    </submittedName>
</protein>
<evidence type="ECO:0000313" key="1">
    <source>
        <dbReference type="EMBL" id="MFC6017781.1"/>
    </source>
</evidence>
<proteinExistence type="predicted"/>
<name>A0ABW1K7H2_9ACTN</name>
<organism evidence="1 2">
    <name type="scientific">Plantactinospora solaniradicis</name>
    <dbReference type="NCBI Taxonomy" id="1723736"/>
    <lineage>
        <taxon>Bacteria</taxon>
        <taxon>Bacillati</taxon>
        <taxon>Actinomycetota</taxon>
        <taxon>Actinomycetes</taxon>
        <taxon>Micromonosporales</taxon>
        <taxon>Micromonosporaceae</taxon>
        <taxon>Plantactinospora</taxon>
    </lineage>
</organism>
<gene>
    <name evidence="1" type="ORF">ACFP2T_16390</name>
</gene>
<evidence type="ECO:0000313" key="2">
    <source>
        <dbReference type="Proteomes" id="UP001596203"/>
    </source>
</evidence>
<dbReference type="EMBL" id="JBHSPR010000010">
    <property type="protein sequence ID" value="MFC6017781.1"/>
    <property type="molecule type" value="Genomic_DNA"/>
</dbReference>
<sequence>MTTTQVPDKVFREIAEGIDPIDPEAIATNRSFRATVIAAYMVGRAELADLRDRFAALAEIEEYIGESCQNASHNIRDVLNGEDPRPDARQWGLEWADAEAGVDRT</sequence>
<comment type="caution">
    <text evidence="1">The sequence shown here is derived from an EMBL/GenBank/DDBJ whole genome shotgun (WGS) entry which is preliminary data.</text>
</comment>
<reference evidence="2" key="1">
    <citation type="journal article" date="2019" name="Int. J. Syst. Evol. Microbiol.">
        <title>The Global Catalogue of Microorganisms (GCM) 10K type strain sequencing project: providing services to taxonomists for standard genome sequencing and annotation.</title>
        <authorList>
            <consortium name="The Broad Institute Genomics Platform"/>
            <consortium name="The Broad Institute Genome Sequencing Center for Infectious Disease"/>
            <person name="Wu L."/>
            <person name="Ma J."/>
        </authorList>
    </citation>
    <scope>NUCLEOTIDE SEQUENCE [LARGE SCALE GENOMIC DNA]</scope>
    <source>
        <strain evidence="2">ZS-35-S2</strain>
    </source>
</reference>
<keyword evidence="2" id="KW-1185">Reference proteome</keyword>
<dbReference type="Proteomes" id="UP001596203">
    <property type="component" value="Unassembled WGS sequence"/>
</dbReference>
<accession>A0ABW1K7H2</accession>